<dbReference type="Proteomes" id="UP000603141">
    <property type="component" value="Unassembled WGS sequence"/>
</dbReference>
<sequence length="278" mass="30609">MIVVLKLSASNPIKLLLIAAVLLCSASGEELRKAPNFDAKPVDQLTVAGNACGPAALLASFRFGDDPWRKVADDVPGDTERERILSIIRKEGSRLSTHLDHHIRWSRKGVNVVDLCDMANEMTLGRYLPRIEYEIFILKNREDQSELLKRVHSRLSKSLAKGLPPMISLRRFANRSGKEQGKWEIVDGHFVTVIGISKKLPRGADSFAVTYLDPWGGKRCEGVIKIPQVAFLQPGNANPDPQISPSLEADFPEAGIGKSRLGKEDLTVITVAAGIGRW</sequence>
<comment type="caution">
    <text evidence="1">The sequence shown here is derived from an EMBL/GenBank/DDBJ whole genome shotgun (WGS) entry which is preliminary data.</text>
</comment>
<evidence type="ECO:0000313" key="1">
    <source>
        <dbReference type="EMBL" id="MBK1883601.1"/>
    </source>
</evidence>
<protein>
    <submittedName>
        <fullName evidence="1">Uncharacterized protein</fullName>
    </submittedName>
</protein>
<evidence type="ECO:0000313" key="2">
    <source>
        <dbReference type="Proteomes" id="UP000603141"/>
    </source>
</evidence>
<proteinExistence type="predicted"/>
<dbReference type="EMBL" id="JAENIJ010000024">
    <property type="protein sequence ID" value="MBK1883601.1"/>
    <property type="molecule type" value="Genomic_DNA"/>
</dbReference>
<dbReference type="AlphaFoldDB" id="A0A934S6L8"/>
<reference evidence="1" key="1">
    <citation type="submission" date="2021-01" db="EMBL/GenBank/DDBJ databases">
        <title>Modified the classification status of verrucomicrobia.</title>
        <authorList>
            <person name="Feng X."/>
        </authorList>
    </citation>
    <scope>NUCLEOTIDE SEQUENCE</scope>
    <source>
        <strain evidence="1">KCTC 22041</strain>
    </source>
</reference>
<keyword evidence="2" id="KW-1185">Reference proteome</keyword>
<name>A0A934S6L8_9BACT</name>
<accession>A0A934S6L8</accession>
<organism evidence="1 2">
    <name type="scientific">Luteolibacter pohnpeiensis</name>
    <dbReference type="NCBI Taxonomy" id="454153"/>
    <lineage>
        <taxon>Bacteria</taxon>
        <taxon>Pseudomonadati</taxon>
        <taxon>Verrucomicrobiota</taxon>
        <taxon>Verrucomicrobiia</taxon>
        <taxon>Verrucomicrobiales</taxon>
        <taxon>Verrucomicrobiaceae</taxon>
        <taxon>Luteolibacter</taxon>
    </lineage>
</organism>
<gene>
    <name evidence="1" type="ORF">JIN85_14355</name>
</gene>